<name>A0A290QBI4_9BACT</name>
<evidence type="ECO:0000313" key="3">
    <source>
        <dbReference type="EMBL" id="ATC65884.1"/>
    </source>
</evidence>
<accession>A0A290QBI4</accession>
<organism evidence="3 4">
    <name type="scientific">Nibricoccus aquaticus</name>
    <dbReference type="NCBI Taxonomy" id="2576891"/>
    <lineage>
        <taxon>Bacteria</taxon>
        <taxon>Pseudomonadati</taxon>
        <taxon>Verrucomicrobiota</taxon>
        <taxon>Opitutia</taxon>
        <taxon>Opitutales</taxon>
        <taxon>Opitutaceae</taxon>
        <taxon>Nibricoccus</taxon>
    </lineage>
</organism>
<dbReference type="EMBL" id="CP023344">
    <property type="protein sequence ID" value="ATC65884.1"/>
    <property type="molecule type" value="Genomic_DNA"/>
</dbReference>
<proteinExistence type="predicted"/>
<keyword evidence="2" id="KW-0732">Signal</keyword>
<feature type="region of interest" description="Disordered" evidence="1">
    <location>
        <begin position="234"/>
        <end position="258"/>
    </location>
</feature>
<feature type="compositionally biased region" description="Low complexity" evidence="1">
    <location>
        <begin position="240"/>
        <end position="258"/>
    </location>
</feature>
<reference evidence="3 4" key="1">
    <citation type="submission" date="2017-09" db="EMBL/GenBank/DDBJ databases">
        <title>Complete genome sequence of Verrucomicrobial strain HZ-65, isolated from freshwater.</title>
        <authorList>
            <person name="Choi A."/>
        </authorList>
    </citation>
    <scope>NUCLEOTIDE SEQUENCE [LARGE SCALE GENOMIC DNA]</scope>
    <source>
        <strain evidence="3 4">HZ-65</strain>
    </source>
</reference>
<gene>
    <name evidence="3" type="ORF">CMV30_19100</name>
</gene>
<protein>
    <submittedName>
        <fullName evidence="3">Uncharacterized protein</fullName>
    </submittedName>
</protein>
<dbReference type="Proteomes" id="UP000217265">
    <property type="component" value="Chromosome"/>
</dbReference>
<dbReference type="KEGG" id="vbh:CMV30_19100"/>
<dbReference type="AlphaFoldDB" id="A0A290QBI4"/>
<evidence type="ECO:0000313" key="4">
    <source>
        <dbReference type="Proteomes" id="UP000217265"/>
    </source>
</evidence>
<feature type="signal peptide" evidence="2">
    <location>
        <begin position="1"/>
        <end position="20"/>
    </location>
</feature>
<feature type="chain" id="PRO_5013262172" evidence="2">
    <location>
        <begin position="21"/>
        <end position="258"/>
    </location>
</feature>
<evidence type="ECO:0000256" key="2">
    <source>
        <dbReference type="SAM" id="SignalP"/>
    </source>
</evidence>
<sequence length="258" mass="28566">MIRVCVVSALMLSGASVVKASSPELLREAFKNWSEGKDDLSFVQRTRYLNDDGSLKEERVERYDPSLPDKQRWALLEVNGKRPTPAEIERIQDRRNKKPRKKANKALEEYFDLENAKVVETEKESVRYDVAVKPEAARLISVDKLSVGISIRKDTKTIDRITAGLSEPLRIALGVAKVTDLDLDLRFDADDDHAEKKTPAEAASEADGTARVVMSKLGNRAEYTWGEFKRVSRYQGGGKSSSVGGQPGAAVAAAKTDK</sequence>
<evidence type="ECO:0000256" key="1">
    <source>
        <dbReference type="SAM" id="MobiDB-lite"/>
    </source>
</evidence>
<keyword evidence="4" id="KW-1185">Reference proteome</keyword>